<evidence type="ECO:0000313" key="1">
    <source>
        <dbReference type="EMBL" id="DAE29740.1"/>
    </source>
</evidence>
<reference evidence="1" key="1">
    <citation type="journal article" date="2021" name="Proc. Natl. Acad. Sci. U.S.A.">
        <title>A Catalog of Tens of Thousands of Viruses from Human Metagenomes Reveals Hidden Associations with Chronic Diseases.</title>
        <authorList>
            <person name="Tisza M.J."/>
            <person name="Buck C.B."/>
        </authorList>
    </citation>
    <scope>NUCLEOTIDE SEQUENCE</scope>
    <source>
        <strain evidence="1">CtyMK1</strain>
    </source>
</reference>
<dbReference type="EMBL" id="BK059098">
    <property type="protein sequence ID" value="DAE29740.1"/>
    <property type="molecule type" value="Genomic_DNA"/>
</dbReference>
<sequence>MSNLNGFVKLHRKMIEWGWYSDCVVKDVFLHILMVATFKPAQYRGYDLVPGQAIIGLSRLSKELGFSIQQVRTALKKLESTGEISLFSTNKFTIATVENWEFYQCEDETNNKRATNEQQTNNKRATNEQQHLKNVKNVKNVKKVKNNIFKPPTAEEVKAYCIERGNNVDVDAFIDFYESKGWYVGKNKMKDWKAAVRNWERNRASKSVQSKEGRLDWIDGI</sequence>
<protein>
    <submittedName>
        <fullName evidence="1">Replisome organizer</fullName>
    </submittedName>
</protein>
<name>A0A8S5RFH5_9VIRU</name>
<accession>A0A8S5RFH5</accession>
<proteinExistence type="predicted"/>
<organism evidence="1">
    <name type="scientific">virus sp. ctyMK1</name>
    <dbReference type="NCBI Taxonomy" id="2828002"/>
    <lineage>
        <taxon>Viruses</taxon>
    </lineage>
</organism>